<evidence type="ECO:0000313" key="8">
    <source>
        <dbReference type="EMBL" id="MCR6544344.1"/>
    </source>
</evidence>
<accession>A0ABT1Y329</accession>
<name>A0ABT1Y329_9FIRM</name>
<evidence type="ECO:0000256" key="2">
    <source>
        <dbReference type="ARBA" id="ARBA00010388"/>
    </source>
</evidence>
<keyword evidence="4 7" id="KW-0812">Transmembrane</keyword>
<dbReference type="RefSeq" id="WP_089609826.1">
    <property type="nucleotide sequence ID" value="NZ_CP022121.1"/>
</dbReference>
<feature type="transmembrane region" description="Helical" evidence="7">
    <location>
        <begin position="69"/>
        <end position="92"/>
    </location>
</feature>
<evidence type="ECO:0000256" key="6">
    <source>
        <dbReference type="ARBA" id="ARBA00023136"/>
    </source>
</evidence>
<dbReference type="NCBIfam" id="NF009303">
    <property type="entry name" value="PRK12660.1"/>
    <property type="match status" value="1"/>
</dbReference>
<keyword evidence="3" id="KW-1003">Cell membrane</keyword>
<comment type="subcellular location">
    <subcellularLocation>
        <location evidence="1">Cell membrane</location>
        <topology evidence="1">Multi-pass membrane protein</topology>
    </subcellularLocation>
</comment>
<gene>
    <name evidence="8" type="ORF">NVS47_02250</name>
</gene>
<dbReference type="InterPro" id="IPR039428">
    <property type="entry name" value="NUOK/Mnh_C1-like"/>
</dbReference>
<keyword evidence="5 7" id="KW-1133">Transmembrane helix</keyword>
<protein>
    <submittedName>
        <fullName evidence="8">Na(+)/H(+) antiporter subunit C</fullName>
    </submittedName>
</protein>
<evidence type="ECO:0000256" key="1">
    <source>
        <dbReference type="ARBA" id="ARBA00004651"/>
    </source>
</evidence>
<dbReference type="InterPro" id="IPR050601">
    <property type="entry name" value="CPA3_antiporter_subunitC"/>
</dbReference>
<feature type="transmembrane region" description="Helical" evidence="7">
    <location>
        <begin position="28"/>
        <end position="49"/>
    </location>
</feature>
<evidence type="ECO:0000313" key="9">
    <source>
        <dbReference type="Proteomes" id="UP001524944"/>
    </source>
</evidence>
<evidence type="ECO:0000256" key="3">
    <source>
        <dbReference type="ARBA" id="ARBA00022475"/>
    </source>
</evidence>
<comment type="caution">
    <text evidence="8">The sequence shown here is derived from an EMBL/GenBank/DDBJ whole genome shotgun (WGS) entry which is preliminary data.</text>
</comment>
<keyword evidence="6 7" id="KW-0472">Membrane</keyword>
<feature type="transmembrane region" description="Helical" evidence="7">
    <location>
        <begin position="6"/>
        <end position="21"/>
    </location>
</feature>
<dbReference type="Proteomes" id="UP001524944">
    <property type="component" value="Unassembled WGS sequence"/>
</dbReference>
<dbReference type="NCBIfam" id="NF006372">
    <property type="entry name" value="PRK08600.1"/>
    <property type="match status" value="1"/>
</dbReference>
<sequence>METLISVLIGILFTIGVYLILSKNLLHIIFGSSILSHGAHLLIITMGGLKKGAPPLVSENAAAYADPLPQSLILTAIVINFAVTAFLLVLAYRSYDVLGTNDMNQLRGVNDE</sequence>
<comment type="similarity">
    <text evidence="2">Belongs to the CPA3 antiporters (TC 2.A.63) subunit C family.</text>
</comment>
<keyword evidence="9" id="KW-1185">Reference proteome</keyword>
<dbReference type="PANTHER" id="PTHR34583:SF2">
    <property type="entry name" value="ANTIPORTER SUBUNIT MNHC2-RELATED"/>
    <property type="match status" value="1"/>
</dbReference>
<dbReference type="Pfam" id="PF00420">
    <property type="entry name" value="Oxidored_q2"/>
    <property type="match status" value="1"/>
</dbReference>
<dbReference type="Gene3D" id="1.10.287.3510">
    <property type="match status" value="1"/>
</dbReference>
<organism evidence="8 9">
    <name type="scientific">Dehalobacterium formicoaceticum</name>
    <dbReference type="NCBI Taxonomy" id="51515"/>
    <lineage>
        <taxon>Bacteria</taxon>
        <taxon>Bacillati</taxon>
        <taxon>Bacillota</taxon>
        <taxon>Clostridia</taxon>
        <taxon>Eubacteriales</taxon>
        <taxon>Peptococcaceae</taxon>
        <taxon>Dehalobacterium</taxon>
    </lineage>
</organism>
<reference evidence="8 9" key="1">
    <citation type="submission" date="2022-08" db="EMBL/GenBank/DDBJ databases">
        <title>Proteogenomics of the novel Dehalobacterium formicoaceticum strain EZ94 highlights a key role of methyltransferases during anaerobic dichloromethane degradation.</title>
        <authorList>
            <person name="Wasmund K."/>
        </authorList>
    </citation>
    <scope>NUCLEOTIDE SEQUENCE [LARGE SCALE GENOMIC DNA]</scope>
    <source>
        <strain evidence="8 9">EZ94</strain>
    </source>
</reference>
<evidence type="ECO:0000256" key="4">
    <source>
        <dbReference type="ARBA" id="ARBA00022692"/>
    </source>
</evidence>
<evidence type="ECO:0000256" key="5">
    <source>
        <dbReference type="ARBA" id="ARBA00022989"/>
    </source>
</evidence>
<proteinExistence type="inferred from homology"/>
<evidence type="ECO:0000256" key="7">
    <source>
        <dbReference type="SAM" id="Phobius"/>
    </source>
</evidence>
<dbReference type="EMBL" id="JANPWE010000001">
    <property type="protein sequence ID" value="MCR6544344.1"/>
    <property type="molecule type" value="Genomic_DNA"/>
</dbReference>
<dbReference type="PANTHER" id="PTHR34583">
    <property type="entry name" value="ANTIPORTER SUBUNIT MNHC2-RELATED"/>
    <property type="match status" value="1"/>
</dbReference>